<dbReference type="Proteomes" id="UP000237830">
    <property type="component" value="Chromosome"/>
</dbReference>
<evidence type="ECO:0000313" key="1">
    <source>
        <dbReference type="EMBL" id="AVE07964.1"/>
    </source>
</evidence>
<dbReference type="EMBL" id="CP025494">
    <property type="protein sequence ID" value="AVE07964.1"/>
    <property type="molecule type" value="Genomic_DNA"/>
</dbReference>
<evidence type="ECO:0000313" key="2">
    <source>
        <dbReference type="Proteomes" id="UP000237830"/>
    </source>
</evidence>
<sequence length="101" mass="11424">MLLINQLIPCQDRRSGMVAPALRRAQETRRAPARWAFALTALQYTGDVVEWLLHEFKQGAQCSHNRSAAGRRVVTLNEQIKRPMRAGPSLVASVSWRVRSN</sequence>
<reference evidence="1 2" key="1">
    <citation type="submission" date="2017-12" db="EMBL/GenBank/DDBJ databases">
        <title>Genome sequence of Pseudomonas palleroniana MAB3.</title>
        <authorList>
            <person name="Nascimento F.X."/>
        </authorList>
    </citation>
    <scope>NUCLEOTIDE SEQUENCE [LARGE SCALE GENOMIC DNA]</scope>
    <source>
        <strain evidence="1 2">MAB3</strain>
    </source>
</reference>
<accession>A0A2L1JHK3</accession>
<dbReference type="AlphaFoldDB" id="A0A2L1JHK3"/>
<organism evidence="1 2">
    <name type="scientific">Pseudomonas palleroniana</name>
    <dbReference type="NCBI Taxonomy" id="191390"/>
    <lineage>
        <taxon>Bacteria</taxon>
        <taxon>Pseudomonadati</taxon>
        <taxon>Pseudomonadota</taxon>
        <taxon>Gammaproteobacteria</taxon>
        <taxon>Pseudomonadales</taxon>
        <taxon>Pseudomonadaceae</taxon>
        <taxon>Pseudomonas</taxon>
    </lineage>
</organism>
<name>A0A2L1JHK3_9PSED</name>
<proteinExistence type="predicted"/>
<protein>
    <submittedName>
        <fullName evidence="1">Uncharacterized protein</fullName>
    </submittedName>
</protein>
<gene>
    <name evidence="1" type="ORF">CYL20_26545</name>
</gene>